<dbReference type="Gene3D" id="3.90.1150.10">
    <property type="entry name" value="Aspartate Aminotransferase, domain 1"/>
    <property type="match status" value="1"/>
</dbReference>
<dbReference type="AlphaFoldDB" id="A0A562QI45"/>
<evidence type="ECO:0000256" key="4">
    <source>
        <dbReference type="ARBA" id="ARBA00022898"/>
    </source>
</evidence>
<sequence length="403" mass="44305">MSNWIERDQQSIMSTYGRLPIVIERGEGNYLFDESGKKYLDLFTGLAVNILGHSHPAIIKALTEQGTSFLHISNVFYNKPAITLAERLINHSIKGKVFFTNSGAEATEAALKLVHKWSKEQREDRSGVVVLKKSFHGRTLGALKLTRQPGVYQDFPVTDIPVFEVEPHDTQALEDVFRTHKPAAIIVEPVLGSGGIVPLEESYLQEIEKLCRSYGVLCCMDEIQTGVGRTGEFFAYQHAGIEPDVILFAKGVGGGLPLGGIIVAERFSHLFKPGDHGTTFAPSPLSAALGNAVIDVLINEGQLVKGAEMAAQLFSKIDSLKQKYPERIVGVRGKGMMLGIVMNAEASVVKSIQQQLLDKGIMVDVTQQTIIRLLPPLTMKSKEVDFLIDTLEEQIHIMQKVGE</sequence>
<dbReference type="PIRSF" id="PIRSF000521">
    <property type="entry name" value="Transaminase_4ab_Lys_Orn"/>
    <property type="match status" value="1"/>
</dbReference>
<dbReference type="PANTHER" id="PTHR11986:SF79">
    <property type="entry name" value="ACETYLORNITHINE AMINOTRANSFERASE, MITOCHONDRIAL"/>
    <property type="match status" value="1"/>
</dbReference>
<dbReference type="FunFam" id="3.40.640.10:FF:000004">
    <property type="entry name" value="Acetylornithine aminotransferase"/>
    <property type="match status" value="1"/>
</dbReference>
<evidence type="ECO:0000313" key="6">
    <source>
        <dbReference type="EMBL" id="TWI55860.1"/>
    </source>
</evidence>
<evidence type="ECO:0000256" key="1">
    <source>
        <dbReference type="ARBA" id="ARBA00001933"/>
    </source>
</evidence>
<keyword evidence="3 6" id="KW-0808">Transferase</keyword>
<evidence type="ECO:0000256" key="5">
    <source>
        <dbReference type="RuleBase" id="RU003560"/>
    </source>
</evidence>
<comment type="caution">
    <text evidence="6">The sequence shown here is derived from an EMBL/GenBank/DDBJ whole genome shotgun (WGS) entry which is preliminary data.</text>
</comment>
<dbReference type="SUPFAM" id="SSF53383">
    <property type="entry name" value="PLP-dependent transferases"/>
    <property type="match status" value="1"/>
</dbReference>
<dbReference type="PROSITE" id="PS00600">
    <property type="entry name" value="AA_TRANSFER_CLASS_3"/>
    <property type="match status" value="1"/>
</dbReference>
<protein>
    <submittedName>
        <fullName evidence="6">Acetylornithine aminotransferase</fullName>
    </submittedName>
</protein>
<name>A0A562QI45_9BACI</name>
<dbReference type="Gene3D" id="3.40.640.10">
    <property type="entry name" value="Type I PLP-dependent aspartate aminotransferase-like (Major domain)"/>
    <property type="match status" value="1"/>
</dbReference>
<dbReference type="InterPro" id="IPR050103">
    <property type="entry name" value="Class-III_PLP-dep_AT"/>
</dbReference>
<dbReference type="PANTHER" id="PTHR11986">
    <property type="entry name" value="AMINOTRANSFERASE CLASS III"/>
    <property type="match status" value="1"/>
</dbReference>
<dbReference type="Proteomes" id="UP000315711">
    <property type="component" value="Unassembled WGS sequence"/>
</dbReference>
<dbReference type="EMBL" id="VLKZ01000006">
    <property type="protein sequence ID" value="TWI55860.1"/>
    <property type="molecule type" value="Genomic_DNA"/>
</dbReference>
<dbReference type="InterPro" id="IPR005814">
    <property type="entry name" value="Aminotrans_3"/>
</dbReference>
<dbReference type="NCBIfam" id="NF002325">
    <property type="entry name" value="PRK01278.1"/>
    <property type="match status" value="1"/>
</dbReference>
<keyword evidence="4 5" id="KW-0663">Pyridoxal phosphate</keyword>
<dbReference type="InterPro" id="IPR015421">
    <property type="entry name" value="PyrdxlP-dep_Trfase_major"/>
</dbReference>
<comment type="similarity">
    <text evidence="5">Belongs to the class-III pyridoxal-phosphate-dependent aminotransferase family.</text>
</comment>
<accession>A0A562QI45</accession>
<keyword evidence="7" id="KW-1185">Reference proteome</keyword>
<proteinExistence type="inferred from homology"/>
<evidence type="ECO:0000256" key="2">
    <source>
        <dbReference type="ARBA" id="ARBA00022576"/>
    </source>
</evidence>
<dbReference type="GO" id="GO:0008483">
    <property type="term" value="F:transaminase activity"/>
    <property type="evidence" value="ECO:0007669"/>
    <property type="project" value="UniProtKB-KW"/>
</dbReference>
<dbReference type="InterPro" id="IPR049704">
    <property type="entry name" value="Aminotrans_3_PPA_site"/>
</dbReference>
<dbReference type="GO" id="GO:0030170">
    <property type="term" value="F:pyridoxal phosphate binding"/>
    <property type="evidence" value="ECO:0007669"/>
    <property type="project" value="InterPro"/>
</dbReference>
<evidence type="ECO:0000313" key="7">
    <source>
        <dbReference type="Proteomes" id="UP000315711"/>
    </source>
</evidence>
<dbReference type="Pfam" id="PF00202">
    <property type="entry name" value="Aminotran_3"/>
    <property type="match status" value="1"/>
</dbReference>
<reference evidence="6 7" key="1">
    <citation type="journal article" date="2015" name="Stand. Genomic Sci.">
        <title>Genomic Encyclopedia of Bacterial and Archaeal Type Strains, Phase III: the genomes of soil and plant-associated and newly described type strains.</title>
        <authorList>
            <person name="Whitman W.B."/>
            <person name="Woyke T."/>
            <person name="Klenk H.P."/>
            <person name="Zhou Y."/>
            <person name="Lilburn T.G."/>
            <person name="Beck B.J."/>
            <person name="De Vos P."/>
            <person name="Vandamme P."/>
            <person name="Eisen J.A."/>
            <person name="Garrity G."/>
            <person name="Hugenholtz P."/>
            <person name="Kyrpides N.C."/>
        </authorList>
    </citation>
    <scope>NUCLEOTIDE SEQUENCE [LARGE SCALE GENOMIC DNA]</scope>
    <source>
        <strain evidence="6 7">CGMCC 1.10116</strain>
    </source>
</reference>
<dbReference type="InterPro" id="IPR015422">
    <property type="entry name" value="PyrdxlP-dep_Trfase_small"/>
</dbReference>
<dbReference type="RefSeq" id="WP_242009816.1">
    <property type="nucleotide sequence ID" value="NZ_VLKZ01000006.1"/>
</dbReference>
<dbReference type="InterPro" id="IPR015424">
    <property type="entry name" value="PyrdxlP-dep_Trfase"/>
</dbReference>
<dbReference type="CDD" id="cd00610">
    <property type="entry name" value="OAT_like"/>
    <property type="match status" value="1"/>
</dbReference>
<dbReference type="GO" id="GO:0042802">
    <property type="term" value="F:identical protein binding"/>
    <property type="evidence" value="ECO:0007669"/>
    <property type="project" value="TreeGrafter"/>
</dbReference>
<organism evidence="6 7">
    <name type="scientific">Halalkalibacter nanhaiisediminis</name>
    <dbReference type="NCBI Taxonomy" id="688079"/>
    <lineage>
        <taxon>Bacteria</taxon>
        <taxon>Bacillati</taxon>
        <taxon>Bacillota</taxon>
        <taxon>Bacilli</taxon>
        <taxon>Bacillales</taxon>
        <taxon>Bacillaceae</taxon>
        <taxon>Halalkalibacter</taxon>
    </lineage>
</organism>
<keyword evidence="2 6" id="KW-0032">Aminotransferase</keyword>
<evidence type="ECO:0000256" key="3">
    <source>
        <dbReference type="ARBA" id="ARBA00022679"/>
    </source>
</evidence>
<comment type="cofactor">
    <cofactor evidence="1">
        <name>pyridoxal 5'-phosphate</name>
        <dbReference type="ChEBI" id="CHEBI:597326"/>
    </cofactor>
</comment>
<gene>
    <name evidence="6" type="ORF">IQ10_02420</name>
</gene>